<protein>
    <submittedName>
        <fullName evidence="1">Uncharacterized protein</fullName>
    </submittedName>
</protein>
<evidence type="ECO:0000313" key="2">
    <source>
        <dbReference type="Proteomes" id="UP001234178"/>
    </source>
</evidence>
<name>A0ABQ9ZJP9_9CRUS</name>
<gene>
    <name evidence="1" type="ORF">OUZ56_025388</name>
</gene>
<accession>A0ABQ9ZJP9</accession>
<reference evidence="1 2" key="1">
    <citation type="journal article" date="2023" name="Nucleic Acids Res.">
        <title>The hologenome of Daphnia magna reveals possible DNA methylation and microbiome-mediated evolution of the host genome.</title>
        <authorList>
            <person name="Chaturvedi A."/>
            <person name="Li X."/>
            <person name="Dhandapani V."/>
            <person name="Marshall H."/>
            <person name="Kissane S."/>
            <person name="Cuenca-Cambronero M."/>
            <person name="Asole G."/>
            <person name="Calvet F."/>
            <person name="Ruiz-Romero M."/>
            <person name="Marangio P."/>
            <person name="Guigo R."/>
            <person name="Rago D."/>
            <person name="Mirbahai L."/>
            <person name="Eastwood N."/>
            <person name="Colbourne J.K."/>
            <person name="Zhou J."/>
            <person name="Mallon E."/>
            <person name="Orsini L."/>
        </authorList>
    </citation>
    <scope>NUCLEOTIDE SEQUENCE [LARGE SCALE GENOMIC DNA]</scope>
    <source>
        <strain evidence="1">LRV0_1</strain>
    </source>
</reference>
<organism evidence="1 2">
    <name type="scientific">Daphnia magna</name>
    <dbReference type="NCBI Taxonomy" id="35525"/>
    <lineage>
        <taxon>Eukaryota</taxon>
        <taxon>Metazoa</taxon>
        <taxon>Ecdysozoa</taxon>
        <taxon>Arthropoda</taxon>
        <taxon>Crustacea</taxon>
        <taxon>Branchiopoda</taxon>
        <taxon>Diplostraca</taxon>
        <taxon>Cladocera</taxon>
        <taxon>Anomopoda</taxon>
        <taxon>Daphniidae</taxon>
        <taxon>Daphnia</taxon>
    </lineage>
</organism>
<evidence type="ECO:0000313" key="1">
    <source>
        <dbReference type="EMBL" id="KAK4013153.1"/>
    </source>
</evidence>
<comment type="caution">
    <text evidence="1">The sequence shown here is derived from an EMBL/GenBank/DDBJ whole genome shotgun (WGS) entry which is preliminary data.</text>
</comment>
<proteinExistence type="predicted"/>
<dbReference type="EMBL" id="JAOYFB010000004">
    <property type="protein sequence ID" value="KAK4013153.1"/>
    <property type="molecule type" value="Genomic_DNA"/>
</dbReference>
<dbReference type="Proteomes" id="UP001234178">
    <property type="component" value="Unassembled WGS sequence"/>
</dbReference>
<keyword evidence="2" id="KW-1185">Reference proteome</keyword>
<sequence>MEGSWDSYLWRLRVWVFKEYIQNGFVFFRLNREYKSRFQQFTARWQLLFFFSYLIQVERESRKEQDKKIMGKKKNNAPTAGTIASTGLRCPGVGPFQCRMTLRSDAVSQSFGSVVEPKRLGFRLLFLI</sequence>